<organism evidence="1 2">
    <name type="scientific">Smallanthus sonchifolius</name>
    <dbReference type="NCBI Taxonomy" id="185202"/>
    <lineage>
        <taxon>Eukaryota</taxon>
        <taxon>Viridiplantae</taxon>
        <taxon>Streptophyta</taxon>
        <taxon>Embryophyta</taxon>
        <taxon>Tracheophyta</taxon>
        <taxon>Spermatophyta</taxon>
        <taxon>Magnoliopsida</taxon>
        <taxon>eudicotyledons</taxon>
        <taxon>Gunneridae</taxon>
        <taxon>Pentapetalae</taxon>
        <taxon>asterids</taxon>
        <taxon>campanulids</taxon>
        <taxon>Asterales</taxon>
        <taxon>Asteraceae</taxon>
        <taxon>Asteroideae</taxon>
        <taxon>Heliantheae alliance</taxon>
        <taxon>Millerieae</taxon>
        <taxon>Smallanthus</taxon>
    </lineage>
</organism>
<evidence type="ECO:0000313" key="1">
    <source>
        <dbReference type="EMBL" id="KAI3784834.1"/>
    </source>
</evidence>
<reference evidence="2" key="1">
    <citation type="journal article" date="2022" name="Mol. Ecol. Resour.">
        <title>The genomes of chicory, endive, great burdock and yacon provide insights into Asteraceae palaeo-polyploidization history and plant inulin production.</title>
        <authorList>
            <person name="Fan W."/>
            <person name="Wang S."/>
            <person name="Wang H."/>
            <person name="Wang A."/>
            <person name="Jiang F."/>
            <person name="Liu H."/>
            <person name="Zhao H."/>
            <person name="Xu D."/>
            <person name="Zhang Y."/>
        </authorList>
    </citation>
    <scope>NUCLEOTIDE SEQUENCE [LARGE SCALE GENOMIC DNA]</scope>
    <source>
        <strain evidence="2">cv. Yunnan</strain>
    </source>
</reference>
<proteinExistence type="predicted"/>
<protein>
    <submittedName>
        <fullName evidence="1">Uncharacterized protein</fullName>
    </submittedName>
</protein>
<evidence type="ECO:0000313" key="2">
    <source>
        <dbReference type="Proteomes" id="UP001056120"/>
    </source>
</evidence>
<accession>A0ACB9GN12</accession>
<name>A0ACB9GN12_9ASTR</name>
<sequence>MYSVEDSFYRQLTLKCVCVTQQLSTNEDVYANGEVTGNFLLTEDVILESCAHYSYVFYKQTVKPQFD</sequence>
<keyword evidence="2" id="KW-1185">Reference proteome</keyword>
<dbReference type="EMBL" id="CM042031">
    <property type="protein sequence ID" value="KAI3784834.1"/>
    <property type="molecule type" value="Genomic_DNA"/>
</dbReference>
<reference evidence="1 2" key="2">
    <citation type="journal article" date="2022" name="Mol. Ecol. Resour.">
        <title>The genomes of chicory, endive, great burdock and yacon provide insights into Asteraceae paleo-polyploidization history and plant inulin production.</title>
        <authorList>
            <person name="Fan W."/>
            <person name="Wang S."/>
            <person name="Wang H."/>
            <person name="Wang A."/>
            <person name="Jiang F."/>
            <person name="Liu H."/>
            <person name="Zhao H."/>
            <person name="Xu D."/>
            <person name="Zhang Y."/>
        </authorList>
    </citation>
    <scope>NUCLEOTIDE SEQUENCE [LARGE SCALE GENOMIC DNA]</scope>
    <source>
        <strain evidence="2">cv. Yunnan</strain>
        <tissue evidence="1">Leaves</tissue>
    </source>
</reference>
<gene>
    <name evidence="1" type="ORF">L1987_43940</name>
</gene>
<comment type="caution">
    <text evidence="1">The sequence shown here is derived from an EMBL/GenBank/DDBJ whole genome shotgun (WGS) entry which is preliminary data.</text>
</comment>
<dbReference type="Proteomes" id="UP001056120">
    <property type="component" value="Linkage Group LG14"/>
</dbReference>